<accession>A0A9N7RF71</accession>
<gene>
    <name evidence="2" type="ORF">SHERM_23193</name>
</gene>
<name>A0A9N7RF71_STRHE</name>
<evidence type="ECO:0000313" key="3">
    <source>
        <dbReference type="Proteomes" id="UP001153555"/>
    </source>
</evidence>
<evidence type="ECO:0000256" key="1">
    <source>
        <dbReference type="SAM" id="MobiDB-lite"/>
    </source>
</evidence>
<dbReference type="PANTHER" id="PTHR31949:SF20">
    <property type="entry name" value="OS01G0141900 PROTEIN"/>
    <property type="match status" value="1"/>
</dbReference>
<dbReference type="GO" id="GO:0055028">
    <property type="term" value="C:cortical microtubule"/>
    <property type="evidence" value="ECO:0007669"/>
    <property type="project" value="TreeGrafter"/>
</dbReference>
<feature type="region of interest" description="Disordered" evidence="1">
    <location>
        <begin position="37"/>
        <end position="56"/>
    </location>
</feature>
<dbReference type="AlphaFoldDB" id="A0A9N7RF71"/>
<dbReference type="OrthoDB" id="1929779at2759"/>
<evidence type="ECO:0000313" key="2">
    <source>
        <dbReference type="EMBL" id="CAA0827498.1"/>
    </source>
</evidence>
<proteinExistence type="predicted"/>
<reference evidence="2" key="1">
    <citation type="submission" date="2019-12" db="EMBL/GenBank/DDBJ databases">
        <authorList>
            <person name="Scholes J."/>
        </authorList>
    </citation>
    <scope>NUCLEOTIDE SEQUENCE</scope>
</reference>
<dbReference type="GO" id="GO:0043622">
    <property type="term" value="P:cortical microtubule organization"/>
    <property type="evidence" value="ECO:0007669"/>
    <property type="project" value="TreeGrafter"/>
</dbReference>
<protein>
    <submittedName>
        <fullName evidence="2">Uncharacterized protein</fullName>
    </submittedName>
</protein>
<feature type="compositionally biased region" description="Low complexity" evidence="1">
    <location>
        <begin position="124"/>
        <end position="140"/>
    </location>
</feature>
<sequence length="305" mass="33795">MAASVQFRPQNRDLGMIMGEVDEDLAIFLGVRNVEKERNDHTAPVESDEFDESKDLQLKPDCSLPLNAARENIVPIATEDNFVNLGAEKSDGIWQLYSSPLHSVEVDNSSETSDPPSNNPPNQNPFALPNKRPSSSSGPHKPSKPTTRSTLPSKPRPASRPSTPNNTSRPGPRPTTLKAVGPARPASASRERVVGRPNEKPERQQKSCSPPKMRARIAITARHRARESINNDVNPVLMGTKMVDRVVNMRKLAPPKQDECVRRDHNSRKKLGLENNSGFGRSLSKKSLEMAIRHMDIRRSISDKS</sequence>
<dbReference type="PANTHER" id="PTHR31949">
    <property type="entry name" value="GASTRIC MUCIN-LIKE PROTEIN"/>
    <property type="match status" value="1"/>
</dbReference>
<comment type="caution">
    <text evidence="2">The sequence shown here is derived from an EMBL/GenBank/DDBJ whole genome shotgun (WGS) entry which is preliminary data.</text>
</comment>
<organism evidence="2 3">
    <name type="scientific">Striga hermonthica</name>
    <name type="common">Purple witchweed</name>
    <name type="synonym">Buchnera hermonthica</name>
    <dbReference type="NCBI Taxonomy" id="68872"/>
    <lineage>
        <taxon>Eukaryota</taxon>
        <taxon>Viridiplantae</taxon>
        <taxon>Streptophyta</taxon>
        <taxon>Embryophyta</taxon>
        <taxon>Tracheophyta</taxon>
        <taxon>Spermatophyta</taxon>
        <taxon>Magnoliopsida</taxon>
        <taxon>eudicotyledons</taxon>
        <taxon>Gunneridae</taxon>
        <taxon>Pentapetalae</taxon>
        <taxon>asterids</taxon>
        <taxon>lamiids</taxon>
        <taxon>Lamiales</taxon>
        <taxon>Orobanchaceae</taxon>
        <taxon>Buchnereae</taxon>
        <taxon>Striga</taxon>
    </lineage>
</organism>
<dbReference type="EMBL" id="CACSLK010027752">
    <property type="protein sequence ID" value="CAA0827498.1"/>
    <property type="molecule type" value="Genomic_DNA"/>
</dbReference>
<feature type="compositionally biased region" description="Polar residues" evidence="1">
    <location>
        <begin position="160"/>
        <end position="169"/>
    </location>
</feature>
<dbReference type="Proteomes" id="UP001153555">
    <property type="component" value="Unassembled WGS sequence"/>
</dbReference>
<keyword evidence="3" id="KW-1185">Reference proteome</keyword>
<feature type="region of interest" description="Disordered" evidence="1">
    <location>
        <begin position="105"/>
        <end position="212"/>
    </location>
</feature>
<feature type="compositionally biased region" description="Basic and acidic residues" evidence="1">
    <location>
        <begin position="189"/>
        <end position="205"/>
    </location>
</feature>